<organism evidence="1 2">
    <name type="scientific">Acer yangbiense</name>
    <dbReference type="NCBI Taxonomy" id="1000413"/>
    <lineage>
        <taxon>Eukaryota</taxon>
        <taxon>Viridiplantae</taxon>
        <taxon>Streptophyta</taxon>
        <taxon>Embryophyta</taxon>
        <taxon>Tracheophyta</taxon>
        <taxon>Spermatophyta</taxon>
        <taxon>Magnoliopsida</taxon>
        <taxon>eudicotyledons</taxon>
        <taxon>Gunneridae</taxon>
        <taxon>Pentapetalae</taxon>
        <taxon>rosids</taxon>
        <taxon>malvids</taxon>
        <taxon>Sapindales</taxon>
        <taxon>Sapindaceae</taxon>
        <taxon>Hippocastanoideae</taxon>
        <taxon>Acereae</taxon>
        <taxon>Acer</taxon>
    </lineage>
</organism>
<dbReference type="Proteomes" id="UP000323000">
    <property type="component" value="Chromosome 5"/>
</dbReference>
<reference evidence="2" key="1">
    <citation type="journal article" date="2019" name="Gigascience">
        <title>De novo genome assembly of the endangered Acer yangbiense, a plant species with extremely small populations endemic to Yunnan Province, China.</title>
        <authorList>
            <person name="Yang J."/>
            <person name="Wariss H.M."/>
            <person name="Tao L."/>
            <person name="Zhang R."/>
            <person name="Yun Q."/>
            <person name="Hollingsworth P."/>
            <person name="Dao Z."/>
            <person name="Luo G."/>
            <person name="Guo H."/>
            <person name="Ma Y."/>
            <person name="Sun W."/>
        </authorList>
    </citation>
    <scope>NUCLEOTIDE SEQUENCE [LARGE SCALE GENOMIC DNA]</scope>
    <source>
        <strain evidence="2">cv. Malutang</strain>
    </source>
</reference>
<name>A0A5C7HW93_9ROSI</name>
<proteinExistence type="predicted"/>
<dbReference type="EMBL" id="VAHF01000005">
    <property type="protein sequence ID" value="TXG61403.1"/>
    <property type="molecule type" value="Genomic_DNA"/>
</dbReference>
<comment type="caution">
    <text evidence="1">The sequence shown here is derived from an EMBL/GenBank/DDBJ whole genome shotgun (WGS) entry which is preliminary data.</text>
</comment>
<sequence>MEWHLQRLCLGYPLDYSLSLSYSTNDHSLRFKTHFSHFPIASGDEQIGIDAATAQCNCFGAVEIKLDFGFSLLGFSSSR</sequence>
<dbReference type="AlphaFoldDB" id="A0A5C7HW93"/>
<evidence type="ECO:0000313" key="2">
    <source>
        <dbReference type="Proteomes" id="UP000323000"/>
    </source>
</evidence>
<keyword evidence="2" id="KW-1185">Reference proteome</keyword>
<evidence type="ECO:0000313" key="1">
    <source>
        <dbReference type="EMBL" id="TXG61403.1"/>
    </source>
</evidence>
<gene>
    <name evidence="1" type="ORF">EZV62_012766</name>
</gene>
<accession>A0A5C7HW93</accession>
<protein>
    <submittedName>
        <fullName evidence="1">Uncharacterized protein</fullName>
    </submittedName>
</protein>